<gene>
    <name evidence="1" type="ORF">W5A_06505</name>
</gene>
<dbReference type="EMBL" id="AJJU01000006">
    <property type="protein sequence ID" value="EID75199.1"/>
    <property type="molecule type" value="Genomic_DNA"/>
</dbReference>
<protein>
    <recommendedName>
        <fullName evidence="3">DUF4249 domain-containing protein</fullName>
    </recommendedName>
</protein>
<evidence type="ECO:0000313" key="1">
    <source>
        <dbReference type="EMBL" id="EID75199.1"/>
    </source>
</evidence>
<dbReference type="RefSeq" id="WP_008238671.1">
    <property type="nucleotide sequence ID" value="NZ_AJJU01000006.1"/>
</dbReference>
<dbReference type="eggNOG" id="ENOG502ZCA0">
    <property type="taxonomic scope" value="Bacteria"/>
</dbReference>
<dbReference type="AlphaFoldDB" id="I0WFN3"/>
<proteinExistence type="predicted"/>
<evidence type="ECO:0008006" key="3">
    <source>
        <dbReference type="Google" id="ProtNLM"/>
    </source>
</evidence>
<evidence type="ECO:0000313" key="2">
    <source>
        <dbReference type="Proteomes" id="UP000005938"/>
    </source>
</evidence>
<dbReference type="InterPro" id="IPR025345">
    <property type="entry name" value="DUF4249"/>
</dbReference>
<accession>I0WFN3</accession>
<dbReference type="OrthoDB" id="1430047at2"/>
<dbReference type="Pfam" id="PF14054">
    <property type="entry name" value="DUF4249"/>
    <property type="match status" value="1"/>
</dbReference>
<organism evidence="1 2">
    <name type="scientific">Imtechella halotolerans K1</name>
    <dbReference type="NCBI Taxonomy" id="946077"/>
    <lineage>
        <taxon>Bacteria</taxon>
        <taxon>Pseudomonadati</taxon>
        <taxon>Bacteroidota</taxon>
        <taxon>Flavobacteriia</taxon>
        <taxon>Flavobacteriales</taxon>
        <taxon>Flavobacteriaceae</taxon>
        <taxon>Imtechella</taxon>
    </lineage>
</organism>
<sequence length="268" mass="30072">MKKYIVSILSLLLFNSCEEVIELELPEGEPRLVIEAVINKSISAQAEYENYVRLSLTAPFYENNNPAVSDASIQLTGSNGFVVNYFETGEPGVYLPEFSFAPADEEQYTLNIIYNNETYQAVTTLVKGTHLTGIEQGDSSLFGEEETEIIISFTDNGDREDYYLFDLGYGLYFTSKDEFFNGQDFSFSYFYEDLDPGDNVNVNLINVTKDFYTYMSILISQSGINGGNPFAAIPGTVKGNFNNLNTPSRIAYGYFRISEVDRASLIVE</sequence>
<comment type="caution">
    <text evidence="1">The sequence shown here is derived from an EMBL/GenBank/DDBJ whole genome shotgun (WGS) entry which is preliminary data.</text>
</comment>
<name>I0WFN3_9FLAO</name>
<dbReference type="STRING" id="946077.W5A_06505"/>
<keyword evidence="2" id="KW-1185">Reference proteome</keyword>
<reference evidence="1 2" key="1">
    <citation type="journal article" date="2012" name="J. Bacteriol.">
        <title>Genome Sequence of the Halotolerant Bacterium Imtechella halotolerans K1T.</title>
        <authorList>
            <person name="Kumar S."/>
            <person name="Vikram S."/>
            <person name="Subramanian S."/>
            <person name="Raghava G.P."/>
            <person name="Pinnaka A.K."/>
        </authorList>
    </citation>
    <scope>NUCLEOTIDE SEQUENCE [LARGE SCALE GENOMIC DNA]</scope>
    <source>
        <strain evidence="1 2">K1</strain>
    </source>
</reference>
<dbReference type="Proteomes" id="UP000005938">
    <property type="component" value="Unassembled WGS sequence"/>
</dbReference>